<proteinExistence type="predicted"/>
<dbReference type="PANTHER" id="PTHR33371">
    <property type="entry name" value="INTERMEMBRANE PHOSPHOLIPID TRANSPORT SYSTEM BINDING PROTEIN MLAD-RELATED"/>
    <property type="match status" value="1"/>
</dbReference>
<organism evidence="4 5">
    <name type="scientific">Nocardia cyriacigeorgica</name>
    <dbReference type="NCBI Taxonomy" id="135487"/>
    <lineage>
        <taxon>Bacteria</taxon>
        <taxon>Bacillati</taxon>
        <taxon>Actinomycetota</taxon>
        <taxon>Actinomycetes</taxon>
        <taxon>Mycobacteriales</taxon>
        <taxon>Nocardiaceae</taxon>
        <taxon>Nocardia</taxon>
    </lineage>
</organism>
<dbReference type="InterPro" id="IPR005693">
    <property type="entry name" value="Mce"/>
</dbReference>
<dbReference type="Pfam" id="PF02470">
    <property type="entry name" value="MlaD"/>
    <property type="match status" value="1"/>
</dbReference>
<dbReference type="InterPro" id="IPR003399">
    <property type="entry name" value="Mce/MlaD"/>
</dbReference>
<accession>A0A5R8NDL5</accession>
<comment type="caution">
    <text evidence="4">The sequence shown here is derived from an EMBL/GenBank/DDBJ whole genome shotgun (WGS) entry which is preliminary data.</text>
</comment>
<evidence type="ECO:0000313" key="4">
    <source>
        <dbReference type="EMBL" id="TLF73696.1"/>
    </source>
</evidence>
<evidence type="ECO:0000256" key="1">
    <source>
        <dbReference type="SAM" id="Phobius"/>
    </source>
</evidence>
<evidence type="ECO:0000259" key="2">
    <source>
        <dbReference type="Pfam" id="PF02470"/>
    </source>
</evidence>
<feature type="domain" description="Mammalian cell entry C-terminal" evidence="3">
    <location>
        <begin position="148"/>
        <end position="334"/>
    </location>
</feature>
<feature type="transmembrane region" description="Helical" evidence="1">
    <location>
        <begin position="38"/>
        <end position="60"/>
    </location>
</feature>
<dbReference type="RefSeq" id="WP_138452244.1">
    <property type="nucleotide sequence ID" value="NZ_VBUT01000012.1"/>
</dbReference>
<dbReference type="Pfam" id="PF11887">
    <property type="entry name" value="Mce4_CUP1"/>
    <property type="match status" value="1"/>
</dbReference>
<name>A0A5R8NDL5_9NOCA</name>
<dbReference type="GO" id="GO:0005576">
    <property type="term" value="C:extracellular region"/>
    <property type="evidence" value="ECO:0007669"/>
    <property type="project" value="TreeGrafter"/>
</dbReference>
<dbReference type="AlphaFoldDB" id="A0A5R8NDL5"/>
<evidence type="ECO:0000313" key="5">
    <source>
        <dbReference type="Proteomes" id="UP000306378"/>
    </source>
</evidence>
<keyword evidence="1" id="KW-0812">Transmembrane</keyword>
<dbReference type="EMBL" id="VBUT01000012">
    <property type="protein sequence ID" value="TLF73696.1"/>
    <property type="molecule type" value="Genomic_DNA"/>
</dbReference>
<dbReference type="InterPro" id="IPR024516">
    <property type="entry name" value="Mce_C"/>
</dbReference>
<keyword evidence="1" id="KW-1133">Transmembrane helix</keyword>
<dbReference type="PANTHER" id="PTHR33371:SF18">
    <property type="entry name" value="MCE-FAMILY PROTEIN MCE3C"/>
    <property type="match status" value="1"/>
</dbReference>
<dbReference type="InterPro" id="IPR052336">
    <property type="entry name" value="MlaD_Phospholipid_Transporter"/>
</dbReference>
<dbReference type="NCBIfam" id="TIGR00996">
    <property type="entry name" value="Mtu_fam_mce"/>
    <property type="match status" value="1"/>
</dbReference>
<keyword evidence="1" id="KW-0472">Membrane</keyword>
<protein>
    <submittedName>
        <fullName evidence="4">MCE family protein</fullName>
    </submittedName>
</protein>
<reference evidence="4 5" key="1">
    <citation type="submission" date="2019-05" db="EMBL/GenBank/DDBJ databases">
        <title>Genomes sequences of two Nocardia cyriacigeorgica environmental isolates, type strains Nocardia asteroides ATCC 19247 and Nocardia cyriacigeorgica DSM 44484.</title>
        <authorList>
            <person name="Vautrin F."/>
            <person name="Bergeron E."/>
            <person name="Dubost A."/>
            <person name="Abrouk D."/>
            <person name="Rodriguez Nava V."/>
            <person name="Pujic P."/>
        </authorList>
    </citation>
    <scope>NUCLEOTIDE SEQUENCE [LARGE SCALE GENOMIC DNA]</scope>
    <source>
        <strain evidence="4 5">EML 446</strain>
    </source>
</reference>
<sequence>MEKFLGRFRLINRILVWFGLPTLPEMWAAIPSYSQNRHWWLGLAAGAVVLALLAGSSLLTQAGIGHRTVRAEFAQAAGLRPGDSVDVAGIEVGTVRAAQLRRDRIVVELSIRDDLTLGADAGAAIEMSTILGKMHVELNPGTGSDLPGELIPLERTTVPYNLSKVIDDPVYENSFEHIERLDPDKLRAALEAVHQQMGDSPELTAQALDSVGVLAGVIGDRRDEVDSLLKNMDAVSQLVADNQNSVLMLLTHGQAIGDAVARRQELIRGLLDDIAAVSATLQDMGVQNNGQLGPLIQNLNTMSDGLQKNRDNLDALYQVMPVALRQFNNAFGNGPYGEVYLPWVFPDNWLCLAHAVQECR</sequence>
<dbReference type="Proteomes" id="UP000306378">
    <property type="component" value="Unassembled WGS sequence"/>
</dbReference>
<evidence type="ECO:0000259" key="3">
    <source>
        <dbReference type="Pfam" id="PF11887"/>
    </source>
</evidence>
<feature type="domain" description="Mce/MlaD" evidence="2">
    <location>
        <begin position="66"/>
        <end position="141"/>
    </location>
</feature>
<gene>
    <name evidence="4" type="ORF">FEK34_26060</name>
</gene>